<dbReference type="EMBL" id="CP018632">
    <property type="protein sequence ID" value="ASJ74631.1"/>
    <property type="molecule type" value="Genomic_DNA"/>
</dbReference>
<dbReference type="Pfam" id="PF05048">
    <property type="entry name" value="NosD"/>
    <property type="match status" value="1"/>
</dbReference>
<dbReference type="InterPro" id="IPR011050">
    <property type="entry name" value="Pectin_lyase_fold/virulence"/>
</dbReference>
<feature type="compositionally biased region" description="Gly residues" evidence="1">
    <location>
        <begin position="556"/>
        <end position="565"/>
    </location>
</feature>
<feature type="domain" description="Right handed beta helix" evidence="4">
    <location>
        <begin position="924"/>
        <end position="1051"/>
    </location>
</feature>
<sequence length="1330" mass="138427">MLIIRAVSIFLKLLVVASVLLTLNTAVAQSENTITTSGALTSDEQWSGTVVLTGSVSVDPPWQLDIAPGTIVQVPPNESLSINSQANIIGSEDLPIVFEGSGNAPWSGLQFGSSSSSSFISHAVFSGASTCIAISGGVQVIQDSLLNGCIDYGIYIGGGAPEIANNRIVDNPGTGIQLDATGASITYNTIDANGGYGLRFNGGLSDSTIIENNIISRNALTGWYFGAKVSSGYNNVWGNTEDYQSPGTIPESHLSSDPLYLDLSTGNRRLQADSASKTASSEGGEIGAYGDGGTSPDYRPEFTNEATTSGALTRNERWSGTVTLTGSVSVDWPWQLEIAPGTVVQVPASESLLINARLNSIGSADSPIVFEGAGGGLWSGLQFGSSSSSSFISHAVFSGASTCIAISGGVQVIQDSLLNGCIDYGIYIGGGAPEIANNRIVDNPGTGIQLDATGASITYNTIDANGGYGLRFNGGLSDSTIVENNIISRNALTGWYFGAKVSSGYNNVWGNTEDYQSPGTIPESHLSSDPLYLDLSTGNRRLQADSASKTASSEGGEIGAYGDGGTSPDYRPEFTNEATTSGALTRNEHWSGTVTLTGSVSVDWPWQLEIAPGTVVQVPASESLLINARLNSIGSADSPIVFEGAGGGLWSGLQFGSSSGSSFISHAVFSGASTCIAISGGVQVIQDSLLNGCIDYGINIGGGAPEIANNRIVDNPGTGIQLDATGASITYNTIDTNGGYGLRFNGGLSDSTIVENNIISRNALTGWYFGAKVSSGYNNVWGNTEDYQSPGTIPESHLSSDPLYLDLSTGNRRLQADSASKTASSEGGEIGAYGDGGTSSDYRPEFTNEATTSGALTRNEHWSGTVTLTGSVSVDWPWQLEIAPGTVVQVPANESLLVNSRLSSVGSADSPIVFEGAGGALWSGLQFGSSSGGSFISHAVFSGANTCIAISGGKQVIQDSLLNGCIDYGVYIGGGAPEIANNRIVDNPGTGIQLDATGASITYNTIDANGGYGLRFNGGLSDSTIVENNIISRNALTGWYFGAKVSSGYNNVWRNAEDYQSPGTIPESHLSSDPVYVDLSTGNRRIACGSPSKTAGSKGGEIGAYGNGRDVGDAAVICDPIIPLTLRDNVWELIVVPGETGAYSIQDLFEDALPMDTFDSTWTVYTFDNDVQDYRTPDLDYIPSTGEGMWIIQIVADTVEIELPSFVPAALPDGNVACASSVGCIDKRLPTSDQIVTWAMVGSPSRYNVPFSDFRIVSDIDGSVCIDGCTVADAVNDQLTTGFVWAYVSENADYTDLAPTDSVSPWQGVWFNTLPAANAGNMDLLLPLGN</sequence>
<feature type="compositionally biased region" description="Gly residues" evidence="1">
    <location>
        <begin position="828"/>
        <end position="837"/>
    </location>
</feature>
<feature type="domain" description="Periplasmic copper-binding protein NosD beta helix" evidence="3">
    <location>
        <begin position="380"/>
        <end position="491"/>
    </location>
</feature>
<evidence type="ECO:0000313" key="6">
    <source>
        <dbReference type="Proteomes" id="UP000250079"/>
    </source>
</evidence>
<dbReference type="KEGG" id="gai:IMCC3135_22805"/>
<dbReference type="InterPro" id="IPR039448">
    <property type="entry name" value="Beta_helix"/>
</dbReference>
<reference evidence="5 6" key="1">
    <citation type="submission" date="2016-12" db="EMBL/GenBank/DDBJ databases">
        <authorList>
            <person name="Song W.-J."/>
            <person name="Kurnit D.M."/>
        </authorList>
    </citation>
    <scope>NUCLEOTIDE SEQUENCE [LARGE SCALE GENOMIC DNA]</scope>
    <source>
        <strain evidence="5 6">IMCC3135</strain>
    </source>
</reference>
<dbReference type="InterPro" id="IPR006626">
    <property type="entry name" value="PbH1"/>
</dbReference>
<feature type="region of interest" description="Disordered" evidence="1">
    <location>
        <begin position="271"/>
        <end position="311"/>
    </location>
</feature>
<evidence type="ECO:0008006" key="7">
    <source>
        <dbReference type="Google" id="ProtNLM"/>
    </source>
</evidence>
<accession>A0A2Z2NXD1</accession>
<feature type="domain" description="Right handed beta helix" evidence="4">
    <location>
        <begin position="652"/>
        <end position="777"/>
    </location>
</feature>
<evidence type="ECO:0000256" key="2">
    <source>
        <dbReference type="SAM" id="SignalP"/>
    </source>
</evidence>
<dbReference type="Pfam" id="PF13229">
    <property type="entry name" value="Beta_helix"/>
    <property type="match status" value="3"/>
</dbReference>
<dbReference type="SMART" id="SM00710">
    <property type="entry name" value="PbH1"/>
    <property type="match status" value="16"/>
</dbReference>
<dbReference type="InterPro" id="IPR007742">
    <property type="entry name" value="NosD_dom"/>
</dbReference>
<evidence type="ECO:0000313" key="5">
    <source>
        <dbReference type="EMBL" id="ASJ74631.1"/>
    </source>
</evidence>
<keyword evidence="2" id="KW-0732">Signal</keyword>
<evidence type="ECO:0000259" key="4">
    <source>
        <dbReference type="Pfam" id="PF13229"/>
    </source>
</evidence>
<gene>
    <name evidence="5" type="ORF">IMCC3135_22805</name>
</gene>
<dbReference type="InterPro" id="IPR012334">
    <property type="entry name" value="Pectin_lyas_fold"/>
</dbReference>
<dbReference type="SUPFAM" id="SSF51126">
    <property type="entry name" value="Pectin lyase-like"/>
    <property type="match status" value="4"/>
</dbReference>
<feature type="compositionally biased region" description="Polar residues" evidence="1">
    <location>
        <begin position="543"/>
        <end position="553"/>
    </location>
</feature>
<organism evidence="5 6">
    <name type="scientific">Granulosicoccus antarcticus IMCC3135</name>
    <dbReference type="NCBI Taxonomy" id="1192854"/>
    <lineage>
        <taxon>Bacteria</taxon>
        <taxon>Pseudomonadati</taxon>
        <taxon>Pseudomonadota</taxon>
        <taxon>Gammaproteobacteria</taxon>
        <taxon>Chromatiales</taxon>
        <taxon>Granulosicoccaceae</taxon>
        <taxon>Granulosicoccus</taxon>
    </lineage>
</organism>
<name>A0A2Z2NXD1_9GAMM</name>
<evidence type="ECO:0000256" key="1">
    <source>
        <dbReference type="SAM" id="MobiDB-lite"/>
    </source>
</evidence>
<dbReference type="Proteomes" id="UP000250079">
    <property type="component" value="Chromosome"/>
</dbReference>
<feature type="chain" id="PRO_5016424613" description="Right handed beta helix domain-containing protein" evidence="2">
    <location>
        <begin position="29"/>
        <end position="1330"/>
    </location>
</feature>
<protein>
    <recommendedName>
        <fullName evidence="7">Right handed beta helix domain-containing protein</fullName>
    </recommendedName>
</protein>
<feature type="signal peptide" evidence="2">
    <location>
        <begin position="1"/>
        <end position="28"/>
    </location>
</feature>
<feature type="region of interest" description="Disordered" evidence="1">
    <location>
        <begin position="815"/>
        <end position="846"/>
    </location>
</feature>
<feature type="compositionally biased region" description="Polar residues" evidence="1">
    <location>
        <begin position="271"/>
        <end position="281"/>
    </location>
</feature>
<feature type="domain" description="Right handed beta helix" evidence="4">
    <location>
        <begin position="111"/>
        <end position="233"/>
    </location>
</feature>
<feature type="region of interest" description="Disordered" evidence="1">
    <location>
        <begin position="543"/>
        <end position="575"/>
    </location>
</feature>
<feature type="compositionally biased region" description="Polar residues" evidence="1">
    <location>
        <begin position="815"/>
        <end position="825"/>
    </location>
</feature>
<proteinExistence type="predicted"/>
<keyword evidence="6" id="KW-1185">Reference proteome</keyword>
<dbReference type="OrthoDB" id="5405611at2"/>
<evidence type="ECO:0000259" key="3">
    <source>
        <dbReference type="Pfam" id="PF05048"/>
    </source>
</evidence>
<feature type="compositionally biased region" description="Gly residues" evidence="1">
    <location>
        <begin position="284"/>
        <end position="293"/>
    </location>
</feature>
<dbReference type="Gene3D" id="2.160.20.10">
    <property type="entry name" value="Single-stranded right-handed beta-helix, Pectin lyase-like"/>
    <property type="match status" value="4"/>
</dbReference>